<evidence type="ECO:0008006" key="4">
    <source>
        <dbReference type="Google" id="ProtNLM"/>
    </source>
</evidence>
<feature type="signal peptide" evidence="1">
    <location>
        <begin position="1"/>
        <end position="22"/>
    </location>
</feature>
<gene>
    <name evidence="2" type="ORF">KK062_22520</name>
</gene>
<evidence type="ECO:0000313" key="3">
    <source>
        <dbReference type="Proteomes" id="UP001319080"/>
    </source>
</evidence>
<feature type="chain" id="PRO_5042995973" description="Lipoprotein" evidence="1">
    <location>
        <begin position="23"/>
        <end position="231"/>
    </location>
</feature>
<dbReference type="PROSITE" id="PS51257">
    <property type="entry name" value="PROKAR_LIPOPROTEIN"/>
    <property type="match status" value="1"/>
</dbReference>
<dbReference type="RefSeq" id="WP_254086611.1">
    <property type="nucleotide sequence ID" value="NZ_JAHESE010000028.1"/>
</dbReference>
<dbReference type="AlphaFoldDB" id="A0AAP2E0S3"/>
<sequence length="231" mass="25462">MKRASFILMFVVLACTSRPKPAAVSTNNFFKPGELSTDPHSDTIMAKSFSRTILLFGDSSIRHSSDTIKRMTVSSPVIGGTYVISVVKHSGIGNVSFVRTGDRDGRDKMGINMLSFSYSSKSFRFNSMLTSLDSILLKVNQDLPNNPEIPEQVGDGEVYLFEQVQGGKYQVWLRLAPGYGIDAYPDIASFTQLCESMNAFVPDCILPPPEEMLSEKGVLFPVFEKVPIVAE</sequence>
<evidence type="ECO:0000256" key="1">
    <source>
        <dbReference type="SAM" id="SignalP"/>
    </source>
</evidence>
<dbReference type="EMBL" id="JAHESE010000028">
    <property type="protein sequence ID" value="MBT1711035.1"/>
    <property type="molecule type" value="Genomic_DNA"/>
</dbReference>
<keyword evidence="1" id="KW-0732">Signal</keyword>
<dbReference type="Proteomes" id="UP001319080">
    <property type="component" value="Unassembled WGS sequence"/>
</dbReference>
<name>A0AAP2E0S3_9BACT</name>
<protein>
    <recommendedName>
        <fullName evidence="4">Lipoprotein</fullName>
    </recommendedName>
</protein>
<organism evidence="2 3">
    <name type="scientific">Dawidia cretensis</name>
    <dbReference type="NCBI Taxonomy" id="2782350"/>
    <lineage>
        <taxon>Bacteria</taxon>
        <taxon>Pseudomonadati</taxon>
        <taxon>Bacteroidota</taxon>
        <taxon>Cytophagia</taxon>
        <taxon>Cytophagales</taxon>
        <taxon>Chryseotaleaceae</taxon>
        <taxon>Dawidia</taxon>
    </lineage>
</organism>
<keyword evidence="3" id="KW-1185">Reference proteome</keyword>
<reference evidence="2 3" key="1">
    <citation type="submission" date="2021-05" db="EMBL/GenBank/DDBJ databases">
        <title>A Polyphasic approach of four new species of the genus Ohtaekwangia: Ohtaekwangia histidinii sp. nov., Ohtaekwangia cretensis sp. nov., Ohtaekwangia indiensis sp. nov., Ohtaekwangia reichenbachii sp. nov. from diverse environment.</title>
        <authorList>
            <person name="Octaviana S."/>
        </authorList>
    </citation>
    <scope>NUCLEOTIDE SEQUENCE [LARGE SCALE GENOMIC DNA]</scope>
    <source>
        <strain evidence="2 3">PWU5</strain>
    </source>
</reference>
<accession>A0AAP2E0S3</accession>
<evidence type="ECO:0000313" key="2">
    <source>
        <dbReference type="EMBL" id="MBT1711035.1"/>
    </source>
</evidence>
<proteinExistence type="predicted"/>
<comment type="caution">
    <text evidence="2">The sequence shown here is derived from an EMBL/GenBank/DDBJ whole genome shotgun (WGS) entry which is preliminary data.</text>
</comment>